<dbReference type="AlphaFoldDB" id="A0AAD4GB90"/>
<reference evidence="2" key="1">
    <citation type="submission" date="2019-10" db="EMBL/GenBank/DDBJ databases">
        <authorList>
            <consortium name="DOE Joint Genome Institute"/>
            <person name="Kuo A."/>
            <person name="Miyauchi S."/>
            <person name="Kiss E."/>
            <person name="Drula E."/>
            <person name="Kohler A."/>
            <person name="Sanchez-Garcia M."/>
            <person name="Andreopoulos B."/>
            <person name="Barry K.W."/>
            <person name="Bonito G."/>
            <person name="Buee M."/>
            <person name="Carver A."/>
            <person name="Chen C."/>
            <person name="Cichocki N."/>
            <person name="Clum A."/>
            <person name="Culley D."/>
            <person name="Crous P.W."/>
            <person name="Fauchery L."/>
            <person name="Girlanda M."/>
            <person name="Hayes R."/>
            <person name="Keri Z."/>
            <person name="LaButti K."/>
            <person name="Lipzen A."/>
            <person name="Lombard V."/>
            <person name="Magnuson J."/>
            <person name="Maillard F."/>
            <person name="Morin E."/>
            <person name="Murat C."/>
            <person name="Nolan M."/>
            <person name="Ohm R."/>
            <person name="Pangilinan J."/>
            <person name="Pereira M."/>
            <person name="Perotto S."/>
            <person name="Peter M."/>
            <person name="Riley R."/>
            <person name="Sitrit Y."/>
            <person name="Stielow B."/>
            <person name="Szollosi G."/>
            <person name="Zifcakova L."/>
            <person name="Stursova M."/>
            <person name="Spatafora J.W."/>
            <person name="Tedersoo L."/>
            <person name="Vaario L.-M."/>
            <person name="Yamada A."/>
            <person name="Yan M."/>
            <person name="Wang P."/>
            <person name="Xu J."/>
            <person name="Bruns T."/>
            <person name="Baldrian P."/>
            <person name="Vilgalys R."/>
            <person name="Henrissat B."/>
            <person name="Grigoriev I.V."/>
            <person name="Hibbett D."/>
            <person name="Nagy L.G."/>
            <person name="Martin F.M."/>
        </authorList>
    </citation>
    <scope>NUCLEOTIDE SEQUENCE</scope>
    <source>
        <strain evidence="2">BED1</strain>
    </source>
</reference>
<name>A0AAD4GB90_BOLED</name>
<keyword evidence="3" id="KW-1185">Reference proteome</keyword>
<gene>
    <name evidence="2" type="ORF">L210DRAFT_3554167</name>
</gene>
<comment type="caution">
    <text evidence="2">The sequence shown here is derived from an EMBL/GenBank/DDBJ whole genome shotgun (WGS) entry which is preliminary data.</text>
</comment>
<evidence type="ECO:0000256" key="1">
    <source>
        <dbReference type="SAM" id="MobiDB-lite"/>
    </source>
</evidence>
<evidence type="ECO:0000313" key="3">
    <source>
        <dbReference type="Proteomes" id="UP001194468"/>
    </source>
</evidence>
<proteinExistence type="predicted"/>
<sequence length="53" mass="5529">GRLVMRRGCDPGGEPRSLGRGCLPGTGEPTQGVVSIHSPISAQPRHLPHPPPL</sequence>
<reference evidence="2" key="2">
    <citation type="journal article" date="2020" name="Nat. Commun.">
        <title>Large-scale genome sequencing of mycorrhizal fungi provides insights into the early evolution of symbiotic traits.</title>
        <authorList>
            <person name="Miyauchi S."/>
            <person name="Kiss E."/>
            <person name="Kuo A."/>
            <person name="Drula E."/>
            <person name="Kohler A."/>
            <person name="Sanchez-Garcia M."/>
            <person name="Morin E."/>
            <person name="Andreopoulos B."/>
            <person name="Barry K.W."/>
            <person name="Bonito G."/>
            <person name="Buee M."/>
            <person name="Carver A."/>
            <person name="Chen C."/>
            <person name="Cichocki N."/>
            <person name="Clum A."/>
            <person name="Culley D."/>
            <person name="Crous P.W."/>
            <person name="Fauchery L."/>
            <person name="Girlanda M."/>
            <person name="Hayes R.D."/>
            <person name="Keri Z."/>
            <person name="LaButti K."/>
            <person name="Lipzen A."/>
            <person name="Lombard V."/>
            <person name="Magnuson J."/>
            <person name="Maillard F."/>
            <person name="Murat C."/>
            <person name="Nolan M."/>
            <person name="Ohm R.A."/>
            <person name="Pangilinan J."/>
            <person name="Pereira M.F."/>
            <person name="Perotto S."/>
            <person name="Peter M."/>
            <person name="Pfister S."/>
            <person name="Riley R."/>
            <person name="Sitrit Y."/>
            <person name="Stielow J.B."/>
            <person name="Szollosi G."/>
            <person name="Zifcakova L."/>
            <person name="Stursova M."/>
            <person name="Spatafora J.W."/>
            <person name="Tedersoo L."/>
            <person name="Vaario L.M."/>
            <person name="Yamada A."/>
            <person name="Yan M."/>
            <person name="Wang P."/>
            <person name="Xu J."/>
            <person name="Bruns T."/>
            <person name="Baldrian P."/>
            <person name="Vilgalys R."/>
            <person name="Dunand C."/>
            <person name="Henrissat B."/>
            <person name="Grigoriev I.V."/>
            <person name="Hibbett D."/>
            <person name="Nagy L.G."/>
            <person name="Martin F.M."/>
        </authorList>
    </citation>
    <scope>NUCLEOTIDE SEQUENCE</scope>
    <source>
        <strain evidence="2">BED1</strain>
    </source>
</reference>
<feature type="non-terminal residue" evidence="2">
    <location>
        <position position="1"/>
    </location>
</feature>
<evidence type="ECO:0000313" key="2">
    <source>
        <dbReference type="EMBL" id="KAF8434149.1"/>
    </source>
</evidence>
<protein>
    <submittedName>
        <fullName evidence="2">Uncharacterized protein</fullName>
    </submittedName>
</protein>
<dbReference type="Proteomes" id="UP001194468">
    <property type="component" value="Unassembled WGS sequence"/>
</dbReference>
<feature type="non-terminal residue" evidence="2">
    <location>
        <position position="53"/>
    </location>
</feature>
<dbReference type="EMBL" id="WHUW01000030">
    <property type="protein sequence ID" value="KAF8434149.1"/>
    <property type="molecule type" value="Genomic_DNA"/>
</dbReference>
<feature type="region of interest" description="Disordered" evidence="1">
    <location>
        <begin position="1"/>
        <end position="29"/>
    </location>
</feature>
<organism evidence="2 3">
    <name type="scientific">Boletus edulis BED1</name>
    <dbReference type="NCBI Taxonomy" id="1328754"/>
    <lineage>
        <taxon>Eukaryota</taxon>
        <taxon>Fungi</taxon>
        <taxon>Dikarya</taxon>
        <taxon>Basidiomycota</taxon>
        <taxon>Agaricomycotina</taxon>
        <taxon>Agaricomycetes</taxon>
        <taxon>Agaricomycetidae</taxon>
        <taxon>Boletales</taxon>
        <taxon>Boletineae</taxon>
        <taxon>Boletaceae</taxon>
        <taxon>Boletoideae</taxon>
        <taxon>Boletus</taxon>
    </lineage>
</organism>
<accession>A0AAD4GB90</accession>